<name>A0A3N4HHL5_ASCIM</name>
<dbReference type="FunFam" id="3.40.50.790:FF:000001">
    <property type="entry name" value="50S ribosomal protein L1"/>
    <property type="match status" value="1"/>
</dbReference>
<dbReference type="InterPro" id="IPR028364">
    <property type="entry name" value="Ribosomal_uL1/biogenesis"/>
</dbReference>
<keyword evidence="3" id="KW-0687">Ribonucleoprotein</keyword>
<organism evidence="4 5">
    <name type="scientific">Ascobolus immersus RN42</name>
    <dbReference type="NCBI Taxonomy" id="1160509"/>
    <lineage>
        <taxon>Eukaryota</taxon>
        <taxon>Fungi</taxon>
        <taxon>Dikarya</taxon>
        <taxon>Ascomycota</taxon>
        <taxon>Pezizomycotina</taxon>
        <taxon>Pezizomycetes</taxon>
        <taxon>Pezizales</taxon>
        <taxon>Ascobolaceae</taxon>
        <taxon>Ascobolus</taxon>
    </lineage>
</organism>
<dbReference type="PANTHER" id="PTHR36427">
    <property type="entry name" value="54S RIBOSOMAL PROTEIN L1, MITOCHONDRIAL"/>
    <property type="match status" value="1"/>
</dbReference>
<dbReference type="Pfam" id="PF00687">
    <property type="entry name" value="Ribosomal_L1"/>
    <property type="match status" value="1"/>
</dbReference>
<keyword evidence="2 4" id="KW-0689">Ribosomal protein</keyword>
<dbReference type="EMBL" id="ML119819">
    <property type="protein sequence ID" value="RPA73505.1"/>
    <property type="molecule type" value="Genomic_DNA"/>
</dbReference>
<evidence type="ECO:0000256" key="3">
    <source>
        <dbReference type="ARBA" id="ARBA00023274"/>
    </source>
</evidence>
<evidence type="ECO:0000313" key="4">
    <source>
        <dbReference type="EMBL" id="RPA73505.1"/>
    </source>
</evidence>
<sequence>MPPRLPHPRLPALTSTLLFRPTLTTTLNATPLLARLASGKSAATKEKEAAARKKKKSRPTFRQFDLRDMDQYSLVEAVRYLRAFEAGQDPATVKYDLAVKIKTNRSGPVVKSMIKLPVPVRSDTRICVIAKDKVAQKAREAGAVIAGYEEVIQDILNEKIDFDLCIAHDAVAADFAKKVGRILGPRGLMPNVKMGTIVKDPAAAISDLTGKSEFKERLGVVRLPIGQLGFSEEQLAANIKAFMAVLKKELKRLSYQSEKSVYEVVLSSTHGPGLSLNGDLRPAEEVKAEALAKLEAEAGQQEAVAA</sequence>
<dbReference type="GO" id="GO:0003735">
    <property type="term" value="F:structural constituent of ribosome"/>
    <property type="evidence" value="ECO:0007669"/>
    <property type="project" value="TreeGrafter"/>
</dbReference>
<dbReference type="InterPro" id="IPR023674">
    <property type="entry name" value="Ribosomal_uL1-like"/>
</dbReference>
<dbReference type="GO" id="GO:0005762">
    <property type="term" value="C:mitochondrial large ribosomal subunit"/>
    <property type="evidence" value="ECO:0007669"/>
    <property type="project" value="TreeGrafter"/>
</dbReference>
<dbReference type="AlphaFoldDB" id="A0A3N4HHL5"/>
<keyword evidence="5" id="KW-1185">Reference proteome</keyword>
<dbReference type="OrthoDB" id="1747252at2759"/>
<dbReference type="InterPro" id="IPR016095">
    <property type="entry name" value="Ribosomal_uL1_3-a/b-sand"/>
</dbReference>
<comment type="similarity">
    <text evidence="1">Belongs to the universal ribosomal protein uL1 family.</text>
</comment>
<dbReference type="Gene3D" id="3.40.50.790">
    <property type="match status" value="1"/>
</dbReference>
<dbReference type="PANTHER" id="PTHR36427:SF3">
    <property type="entry name" value="LARGE RIBOSOMAL SUBUNIT PROTEIN UL1M"/>
    <property type="match status" value="1"/>
</dbReference>
<protein>
    <submittedName>
        <fullName evidence="4">Ribosomal protein L1</fullName>
    </submittedName>
</protein>
<dbReference type="SUPFAM" id="SSF56808">
    <property type="entry name" value="Ribosomal protein L1"/>
    <property type="match status" value="1"/>
</dbReference>
<proteinExistence type="inferred from homology"/>
<dbReference type="CDD" id="cd00403">
    <property type="entry name" value="Ribosomal_L1"/>
    <property type="match status" value="1"/>
</dbReference>
<gene>
    <name evidence="4" type="ORF">BJ508DRAFT_419023</name>
</gene>
<accession>A0A3N4HHL5</accession>
<dbReference type="STRING" id="1160509.A0A3N4HHL5"/>
<reference evidence="4 5" key="1">
    <citation type="journal article" date="2018" name="Nat. Ecol. Evol.">
        <title>Pezizomycetes genomes reveal the molecular basis of ectomycorrhizal truffle lifestyle.</title>
        <authorList>
            <person name="Murat C."/>
            <person name="Payen T."/>
            <person name="Noel B."/>
            <person name="Kuo A."/>
            <person name="Morin E."/>
            <person name="Chen J."/>
            <person name="Kohler A."/>
            <person name="Krizsan K."/>
            <person name="Balestrini R."/>
            <person name="Da Silva C."/>
            <person name="Montanini B."/>
            <person name="Hainaut M."/>
            <person name="Levati E."/>
            <person name="Barry K.W."/>
            <person name="Belfiori B."/>
            <person name="Cichocki N."/>
            <person name="Clum A."/>
            <person name="Dockter R.B."/>
            <person name="Fauchery L."/>
            <person name="Guy J."/>
            <person name="Iotti M."/>
            <person name="Le Tacon F."/>
            <person name="Lindquist E.A."/>
            <person name="Lipzen A."/>
            <person name="Malagnac F."/>
            <person name="Mello A."/>
            <person name="Molinier V."/>
            <person name="Miyauchi S."/>
            <person name="Poulain J."/>
            <person name="Riccioni C."/>
            <person name="Rubini A."/>
            <person name="Sitrit Y."/>
            <person name="Splivallo R."/>
            <person name="Traeger S."/>
            <person name="Wang M."/>
            <person name="Zifcakova L."/>
            <person name="Wipf D."/>
            <person name="Zambonelli A."/>
            <person name="Paolocci F."/>
            <person name="Nowrousian M."/>
            <person name="Ottonello S."/>
            <person name="Baldrian P."/>
            <person name="Spatafora J.W."/>
            <person name="Henrissat B."/>
            <person name="Nagy L.G."/>
            <person name="Aury J.M."/>
            <person name="Wincker P."/>
            <person name="Grigoriev I.V."/>
            <person name="Bonfante P."/>
            <person name="Martin F.M."/>
        </authorList>
    </citation>
    <scope>NUCLEOTIDE SEQUENCE [LARGE SCALE GENOMIC DNA]</scope>
    <source>
        <strain evidence="4 5">RN42</strain>
    </source>
</reference>
<evidence type="ECO:0000313" key="5">
    <source>
        <dbReference type="Proteomes" id="UP000275078"/>
    </source>
</evidence>
<evidence type="ECO:0000256" key="1">
    <source>
        <dbReference type="ARBA" id="ARBA00010531"/>
    </source>
</evidence>
<evidence type="ECO:0000256" key="2">
    <source>
        <dbReference type="ARBA" id="ARBA00022980"/>
    </source>
</evidence>
<dbReference type="Proteomes" id="UP000275078">
    <property type="component" value="Unassembled WGS sequence"/>
</dbReference>
<dbReference type="Gene3D" id="3.30.190.20">
    <property type="match status" value="1"/>
</dbReference>